<dbReference type="EMBL" id="JADGJW010000080">
    <property type="protein sequence ID" value="KAJ3224817.1"/>
    <property type="molecule type" value="Genomic_DNA"/>
</dbReference>
<name>A0AAD5U578_9FUNG</name>
<dbReference type="SUPFAM" id="SSF48065">
    <property type="entry name" value="DBL homology domain (DH-domain)"/>
    <property type="match status" value="1"/>
</dbReference>
<dbReference type="Gene3D" id="1.20.900.10">
    <property type="entry name" value="Dbl homology (DH) domain"/>
    <property type="match status" value="1"/>
</dbReference>
<feature type="compositionally biased region" description="Polar residues" evidence="3">
    <location>
        <begin position="386"/>
        <end position="398"/>
    </location>
</feature>
<dbReference type="PROSITE" id="PS50010">
    <property type="entry name" value="DH_2"/>
    <property type="match status" value="1"/>
</dbReference>
<dbReference type="Pfam" id="PF00621">
    <property type="entry name" value="RhoGEF"/>
    <property type="match status" value="1"/>
</dbReference>
<dbReference type="InterPro" id="IPR035899">
    <property type="entry name" value="DBL_dom_sf"/>
</dbReference>
<reference evidence="5" key="1">
    <citation type="submission" date="2020-05" db="EMBL/GenBank/DDBJ databases">
        <title>Phylogenomic resolution of chytrid fungi.</title>
        <authorList>
            <person name="Stajich J.E."/>
            <person name="Amses K."/>
            <person name="Simmons R."/>
            <person name="Seto K."/>
            <person name="Myers J."/>
            <person name="Bonds A."/>
            <person name="Quandt C.A."/>
            <person name="Barry K."/>
            <person name="Liu P."/>
            <person name="Grigoriev I."/>
            <person name="Longcore J.E."/>
            <person name="James T.Y."/>
        </authorList>
    </citation>
    <scope>NUCLEOTIDE SEQUENCE</scope>
    <source>
        <strain evidence="5">JEL0476</strain>
    </source>
</reference>
<organism evidence="5 6">
    <name type="scientific">Clydaea vesicula</name>
    <dbReference type="NCBI Taxonomy" id="447962"/>
    <lineage>
        <taxon>Eukaryota</taxon>
        <taxon>Fungi</taxon>
        <taxon>Fungi incertae sedis</taxon>
        <taxon>Chytridiomycota</taxon>
        <taxon>Chytridiomycota incertae sedis</taxon>
        <taxon>Chytridiomycetes</taxon>
        <taxon>Lobulomycetales</taxon>
        <taxon>Lobulomycetaceae</taxon>
        <taxon>Clydaea</taxon>
    </lineage>
</organism>
<dbReference type="AlphaFoldDB" id="A0AAD5U578"/>
<sequence>MSSAITFKKYTPFSINIVDDNLCEQRAQLRKADEQVLDCNCSHFHSSSRLQQIIKSELKNRKKFSQELKNLLNLSSNYSDSDFLSAEDLCLLIKQDTSQNVDSATDLFERKVLKALAPEYAKPTIINYSNQNLVCLSLQQYPFNQTFKNVMQLNISSNNIKELPSDISELINLEFFDISFNAIKALPSSIKKIRSLRSLNVSHNNIESVNTYNYFEDSDFFLNLSKLEDLNISFNNLCEIPSSVGLCLNALNSFQLTGNKFENYSNIIQYAKNNCNLNLTTLKKKCYNNFNVCTGTPATQLDNVLLTSPGVPVFDSANDLSIEEDDDALTKKSKKLSMEVVDFDRLFAILEDESDLKYLMIPKKAFVKTILTTSEISLNSKRKSDPQQQTSTNATNISKTDHFNFDQSDMQKSLAKRIKICQEIVETEKTYIEVLQNLVEIYINPIRNEENNFGFCLTKDEDDLLFSNIESILSFHKKFELLDNTVKNHPDRKNLEKAFNAIESSCLLINEEKRMEEERELERQILRKLKVTSDSIGDMYLRIGMKRKFLKQGILILVKVCQLPNSENSGNGDTESQSQIRNVHENFNKFSILFNGQRKQKFLSRRVGNIIETRFGIGTKDEDFTLTDEISFKEIYSSEKNSNNCIFQGTTTLQKFAISKTKGKKFKFFLFTDTLCWCKSKRNLEEISTYSEKLCNNLYEDNKLEQYKLIQCFKLDRARGHNFTMFDITNESKNLNQNQLQSDEKSDSNEALEWEKYFNEILK</sequence>
<keyword evidence="6" id="KW-1185">Reference proteome</keyword>
<dbReference type="InterPro" id="IPR001611">
    <property type="entry name" value="Leu-rich_rpt"/>
</dbReference>
<dbReference type="InterPro" id="IPR050216">
    <property type="entry name" value="LRR_domain-containing"/>
</dbReference>
<dbReference type="PANTHER" id="PTHR48051">
    <property type="match status" value="1"/>
</dbReference>
<evidence type="ECO:0000313" key="6">
    <source>
        <dbReference type="Proteomes" id="UP001211065"/>
    </source>
</evidence>
<gene>
    <name evidence="5" type="ORF">HK099_007861</name>
</gene>
<keyword evidence="1" id="KW-0433">Leucine-rich repeat</keyword>
<dbReference type="InterPro" id="IPR003591">
    <property type="entry name" value="Leu-rich_rpt_typical-subtyp"/>
</dbReference>
<keyword evidence="2" id="KW-0677">Repeat</keyword>
<dbReference type="Pfam" id="PF13855">
    <property type="entry name" value="LRR_8"/>
    <property type="match status" value="1"/>
</dbReference>
<feature type="region of interest" description="Disordered" evidence="3">
    <location>
        <begin position="378"/>
        <end position="400"/>
    </location>
</feature>
<dbReference type="SMART" id="SM00369">
    <property type="entry name" value="LRR_TYP"/>
    <property type="match status" value="4"/>
</dbReference>
<evidence type="ECO:0000256" key="1">
    <source>
        <dbReference type="ARBA" id="ARBA00022614"/>
    </source>
</evidence>
<evidence type="ECO:0000259" key="4">
    <source>
        <dbReference type="PROSITE" id="PS50010"/>
    </source>
</evidence>
<dbReference type="Gene3D" id="3.80.10.10">
    <property type="entry name" value="Ribonuclease Inhibitor"/>
    <property type="match status" value="1"/>
</dbReference>
<dbReference type="InterPro" id="IPR032675">
    <property type="entry name" value="LRR_dom_sf"/>
</dbReference>
<evidence type="ECO:0000256" key="3">
    <source>
        <dbReference type="SAM" id="MobiDB-lite"/>
    </source>
</evidence>
<comment type="caution">
    <text evidence="5">The sequence shown here is derived from an EMBL/GenBank/DDBJ whole genome shotgun (WGS) entry which is preliminary data.</text>
</comment>
<dbReference type="InterPro" id="IPR000219">
    <property type="entry name" value="DH_dom"/>
</dbReference>
<accession>A0AAD5U578</accession>
<dbReference type="PROSITE" id="PS51450">
    <property type="entry name" value="LRR"/>
    <property type="match status" value="2"/>
</dbReference>
<feature type="domain" description="DH" evidence="4">
    <location>
        <begin position="416"/>
        <end position="542"/>
    </location>
</feature>
<protein>
    <recommendedName>
        <fullName evidence="4">DH domain-containing protein</fullName>
    </recommendedName>
</protein>
<evidence type="ECO:0000313" key="5">
    <source>
        <dbReference type="EMBL" id="KAJ3224817.1"/>
    </source>
</evidence>
<dbReference type="Proteomes" id="UP001211065">
    <property type="component" value="Unassembled WGS sequence"/>
</dbReference>
<dbReference type="GO" id="GO:0005737">
    <property type="term" value="C:cytoplasm"/>
    <property type="evidence" value="ECO:0007669"/>
    <property type="project" value="TreeGrafter"/>
</dbReference>
<evidence type="ECO:0000256" key="2">
    <source>
        <dbReference type="ARBA" id="ARBA00022737"/>
    </source>
</evidence>
<proteinExistence type="predicted"/>
<dbReference type="SUPFAM" id="SSF52058">
    <property type="entry name" value="L domain-like"/>
    <property type="match status" value="1"/>
</dbReference>
<dbReference type="GO" id="GO:0005085">
    <property type="term" value="F:guanyl-nucleotide exchange factor activity"/>
    <property type="evidence" value="ECO:0007669"/>
    <property type="project" value="InterPro"/>
</dbReference>
<dbReference type="PANTHER" id="PTHR48051:SF1">
    <property type="entry name" value="RAS SUPPRESSOR PROTEIN 1"/>
    <property type="match status" value="1"/>
</dbReference>